<dbReference type="EMBL" id="CP061336">
    <property type="protein sequence ID" value="QNU67147.1"/>
    <property type="molecule type" value="Genomic_DNA"/>
</dbReference>
<dbReference type="GO" id="GO:0006355">
    <property type="term" value="P:regulation of DNA-templated transcription"/>
    <property type="evidence" value="ECO:0007669"/>
    <property type="project" value="InterPro"/>
</dbReference>
<dbReference type="PANTHER" id="PTHR48111">
    <property type="entry name" value="REGULATOR OF RPOS"/>
    <property type="match status" value="1"/>
</dbReference>
<dbReference type="Pfam" id="PF00486">
    <property type="entry name" value="Trans_reg_C"/>
    <property type="match status" value="1"/>
</dbReference>
<dbReference type="InterPro" id="IPR039420">
    <property type="entry name" value="WalR-like"/>
</dbReference>
<dbReference type="PROSITE" id="PS51755">
    <property type="entry name" value="OMPR_PHOB"/>
    <property type="match status" value="1"/>
</dbReference>
<evidence type="ECO:0000313" key="8">
    <source>
        <dbReference type="EMBL" id="QNU67147.1"/>
    </source>
</evidence>
<keyword evidence="5" id="KW-0238">DNA-binding</keyword>
<evidence type="ECO:0000256" key="7">
    <source>
        <dbReference type="ARBA" id="ARBA00024867"/>
    </source>
</evidence>
<dbReference type="PANTHER" id="PTHR48111:SF40">
    <property type="entry name" value="PHOSPHATE REGULON TRANSCRIPTIONAL REGULATORY PROTEIN PHOB"/>
    <property type="match status" value="1"/>
</dbReference>
<evidence type="ECO:0000313" key="9">
    <source>
        <dbReference type="Proteomes" id="UP000306409"/>
    </source>
</evidence>
<dbReference type="GO" id="GO:0000976">
    <property type="term" value="F:transcription cis-regulatory region binding"/>
    <property type="evidence" value="ECO:0007669"/>
    <property type="project" value="TreeGrafter"/>
</dbReference>
<dbReference type="CDD" id="cd00383">
    <property type="entry name" value="trans_reg_C"/>
    <property type="match status" value="1"/>
</dbReference>
<dbReference type="SUPFAM" id="SSF52172">
    <property type="entry name" value="CheY-like"/>
    <property type="match status" value="1"/>
</dbReference>
<dbReference type="InterPro" id="IPR001867">
    <property type="entry name" value="OmpR/PhoB-type_DNA-bd"/>
</dbReference>
<sequence>MEKILIVDDDKTIAELISDALEDENFQTVICGDGLEALKLIEQNNNFDVIILDIMMPNMNGIELCKKIRDIVTCPILFVTAKSRTLDAMLGFEMGGDDYIFKPFVVEELVARVKAHIRRDKRHERIQNNESLIIGDIEIRRDNFETYKAGKPIALSTREFQLLQFLMENVGHVLTREQIFNSVWGIDYGDIGTVNVNIKNLREKIDVNNEYIKTIWGVGYKFIRPQMRD</sequence>
<keyword evidence="2" id="KW-0597">Phosphoprotein</keyword>
<dbReference type="Pfam" id="PF00072">
    <property type="entry name" value="Response_reg"/>
    <property type="match status" value="1"/>
</dbReference>
<dbReference type="Gene3D" id="3.40.50.2300">
    <property type="match status" value="1"/>
</dbReference>
<keyword evidence="6" id="KW-0804">Transcription</keyword>
<dbReference type="SMART" id="SM00448">
    <property type="entry name" value="REC"/>
    <property type="match status" value="1"/>
</dbReference>
<dbReference type="InterPro" id="IPR036388">
    <property type="entry name" value="WH-like_DNA-bd_sf"/>
</dbReference>
<dbReference type="Gene3D" id="6.10.250.690">
    <property type="match status" value="1"/>
</dbReference>
<evidence type="ECO:0000256" key="6">
    <source>
        <dbReference type="ARBA" id="ARBA00023163"/>
    </source>
</evidence>
<dbReference type="Proteomes" id="UP000306409">
    <property type="component" value="Chromosome"/>
</dbReference>
<protein>
    <recommendedName>
        <fullName evidence="1">Stage 0 sporulation protein A homolog</fullName>
    </recommendedName>
</protein>
<evidence type="ECO:0000256" key="4">
    <source>
        <dbReference type="ARBA" id="ARBA00023015"/>
    </source>
</evidence>
<dbReference type="OrthoDB" id="9802426at2"/>
<comment type="function">
    <text evidence="7">May play the central regulatory role in sporulation. It may be an element of the effector pathway responsible for the activation of sporulation genes in response to nutritional stress. Spo0A may act in concert with spo0H (a sigma factor) to control the expression of some genes that are critical to the sporulation process.</text>
</comment>
<dbReference type="FunFam" id="1.10.10.10:FF:000018">
    <property type="entry name" value="DNA-binding response regulator ResD"/>
    <property type="match status" value="1"/>
</dbReference>
<evidence type="ECO:0000256" key="2">
    <source>
        <dbReference type="ARBA" id="ARBA00022553"/>
    </source>
</evidence>
<dbReference type="Gene3D" id="1.10.10.10">
    <property type="entry name" value="Winged helix-like DNA-binding domain superfamily/Winged helix DNA-binding domain"/>
    <property type="match status" value="1"/>
</dbReference>
<dbReference type="PROSITE" id="PS50110">
    <property type="entry name" value="RESPONSE_REGULATORY"/>
    <property type="match status" value="1"/>
</dbReference>
<dbReference type="GO" id="GO:0005829">
    <property type="term" value="C:cytosol"/>
    <property type="evidence" value="ECO:0007669"/>
    <property type="project" value="TreeGrafter"/>
</dbReference>
<dbReference type="KEGG" id="rher:EHE19_000915"/>
<evidence type="ECO:0000256" key="1">
    <source>
        <dbReference type="ARBA" id="ARBA00018672"/>
    </source>
</evidence>
<accession>A0A4U7JGN8</accession>
<organism evidence="8 9">
    <name type="scientific">Ruminiclostridium herbifermentans</name>
    <dbReference type="NCBI Taxonomy" id="2488810"/>
    <lineage>
        <taxon>Bacteria</taxon>
        <taxon>Bacillati</taxon>
        <taxon>Bacillota</taxon>
        <taxon>Clostridia</taxon>
        <taxon>Eubacteriales</taxon>
        <taxon>Oscillospiraceae</taxon>
        <taxon>Ruminiclostridium</taxon>
    </lineage>
</organism>
<dbReference type="CDD" id="cd17574">
    <property type="entry name" value="REC_OmpR"/>
    <property type="match status" value="1"/>
</dbReference>
<evidence type="ECO:0000256" key="5">
    <source>
        <dbReference type="ARBA" id="ARBA00023125"/>
    </source>
</evidence>
<evidence type="ECO:0000256" key="3">
    <source>
        <dbReference type="ARBA" id="ARBA00023012"/>
    </source>
</evidence>
<gene>
    <name evidence="8" type="ORF">EHE19_000915</name>
</gene>
<keyword evidence="9" id="KW-1185">Reference proteome</keyword>
<name>A0A4U7JGN8_9FIRM</name>
<dbReference type="AlphaFoldDB" id="A0A4U7JGN8"/>
<dbReference type="InterPro" id="IPR011006">
    <property type="entry name" value="CheY-like_superfamily"/>
</dbReference>
<reference evidence="8 9" key="1">
    <citation type="submission" date="2020-09" db="EMBL/GenBank/DDBJ databases">
        <title>Characterization and genome sequencing of Ruminiclostridium sp. nov. MA18.</title>
        <authorList>
            <person name="Rettenmaier R."/>
            <person name="Kowollik M.-L."/>
            <person name="Liebl W."/>
            <person name="Zverlov V."/>
        </authorList>
    </citation>
    <scope>NUCLEOTIDE SEQUENCE [LARGE SCALE GENOMIC DNA]</scope>
    <source>
        <strain evidence="8 9">MA18</strain>
    </source>
</reference>
<dbReference type="GO" id="GO:0032993">
    <property type="term" value="C:protein-DNA complex"/>
    <property type="evidence" value="ECO:0007669"/>
    <property type="project" value="TreeGrafter"/>
</dbReference>
<dbReference type="RefSeq" id="WP_137697212.1">
    <property type="nucleotide sequence ID" value="NZ_CP061336.1"/>
</dbReference>
<keyword evidence="3" id="KW-0902">Two-component regulatory system</keyword>
<dbReference type="FunFam" id="3.40.50.2300:FF:000001">
    <property type="entry name" value="DNA-binding response regulator PhoB"/>
    <property type="match status" value="1"/>
</dbReference>
<proteinExistence type="predicted"/>
<keyword evidence="4" id="KW-0805">Transcription regulation</keyword>
<dbReference type="GO" id="GO:0000156">
    <property type="term" value="F:phosphorelay response regulator activity"/>
    <property type="evidence" value="ECO:0007669"/>
    <property type="project" value="TreeGrafter"/>
</dbReference>
<dbReference type="InterPro" id="IPR001789">
    <property type="entry name" value="Sig_transdc_resp-reg_receiver"/>
</dbReference>
<dbReference type="SMART" id="SM00862">
    <property type="entry name" value="Trans_reg_C"/>
    <property type="match status" value="1"/>
</dbReference>